<reference evidence="1" key="1">
    <citation type="submission" date="2020-08" db="EMBL/GenBank/DDBJ databases">
        <title>Multicomponent nature underlies the extraordinary mechanical properties of spider dragline silk.</title>
        <authorList>
            <person name="Kono N."/>
            <person name="Nakamura H."/>
            <person name="Mori M."/>
            <person name="Yoshida Y."/>
            <person name="Ohtoshi R."/>
            <person name="Malay A.D."/>
            <person name="Moran D.A.P."/>
            <person name="Tomita M."/>
            <person name="Numata K."/>
            <person name="Arakawa K."/>
        </authorList>
    </citation>
    <scope>NUCLEOTIDE SEQUENCE</scope>
</reference>
<dbReference type="Pfam" id="PF05380">
    <property type="entry name" value="Peptidase_A17"/>
    <property type="match status" value="1"/>
</dbReference>
<evidence type="ECO:0000313" key="2">
    <source>
        <dbReference type="Proteomes" id="UP000886998"/>
    </source>
</evidence>
<dbReference type="PANTHER" id="PTHR47331:SF6">
    <property type="entry name" value="DOUBLECORTIN DOMAIN-CONTAINING PROTEIN"/>
    <property type="match status" value="1"/>
</dbReference>
<keyword evidence="2" id="KW-1185">Reference proteome</keyword>
<evidence type="ECO:0000313" key="1">
    <source>
        <dbReference type="EMBL" id="GFY39429.1"/>
    </source>
</evidence>
<sequence length="149" mass="17023">MKTMWEKWCKHLQDLMDIEISCWYFKNPHDVELYVFCDASQAAYGTVICLRYASASDIRTSFVISKERVAPLKTLTFPWLKLLGAGIAAQLLCVVQPHFPSEKTYRKTSLMYEELNTVEAVINSTSLTYVYNDVNEPDPLTPSHFTVGS</sequence>
<proteinExistence type="predicted"/>
<dbReference type="AlphaFoldDB" id="A0A8X6WQG6"/>
<accession>A0A8X6WQG6</accession>
<organism evidence="1 2">
    <name type="scientific">Trichonephila inaurata madagascariensis</name>
    <dbReference type="NCBI Taxonomy" id="2747483"/>
    <lineage>
        <taxon>Eukaryota</taxon>
        <taxon>Metazoa</taxon>
        <taxon>Ecdysozoa</taxon>
        <taxon>Arthropoda</taxon>
        <taxon>Chelicerata</taxon>
        <taxon>Arachnida</taxon>
        <taxon>Araneae</taxon>
        <taxon>Araneomorphae</taxon>
        <taxon>Entelegynae</taxon>
        <taxon>Araneoidea</taxon>
        <taxon>Nephilidae</taxon>
        <taxon>Trichonephila</taxon>
        <taxon>Trichonephila inaurata</taxon>
    </lineage>
</organism>
<gene>
    <name evidence="1" type="ORF">TNIN_258241</name>
</gene>
<dbReference type="OrthoDB" id="6430111at2759"/>
<dbReference type="Proteomes" id="UP000886998">
    <property type="component" value="Unassembled WGS sequence"/>
</dbReference>
<name>A0A8X6WQG6_9ARAC</name>
<dbReference type="InterPro" id="IPR008042">
    <property type="entry name" value="Retrotrans_Pao"/>
</dbReference>
<protein>
    <submittedName>
        <fullName evidence="1">Uncharacterized protein</fullName>
    </submittedName>
</protein>
<comment type="caution">
    <text evidence="1">The sequence shown here is derived from an EMBL/GenBank/DDBJ whole genome shotgun (WGS) entry which is preliminary data.</text>
</comment>
<dbReference type="EMBL" id="BMAV01001377">
    <property type="protein sequence ID" value="GFY39429.1"/>
    <property type="molecule type" value="Genomic_DNA"/>
</dbReference>
<dbReference type="PANTHER" id="PTHR47331">
    <property type="entry name" value="PHD-TYPE DOMAIN-CONTAINING PROTEIN"/>
    <property type="match status" value="1"/>
</dbReference>